<sequence>MKNDAILGKLLSMKLIPNVTDALQEKLNLPEGHRSIGVFTSDCDDVAYIAMDEATKKVNVVGVYGETFYAGAANATGLLAGEVVCIISGPTPAEVHSGLQVVTDVFEAANAPRFVSCNDDDTIAYMAHTISKTGSYLSNIAEIPEGQAIAYLIAYPGEFFYALDAAMKAADVELCYYIEPPSPTNCGGAFLTGSQSACITAAEAFGNAVQYVADNPLKI</sequence>
<keyword evidence="5" id="KW-1185">Reference proteome</keyword>
<dbReference type="InterPro" id="IPR000249">
    <property type="entry name" value="BMC_dom"/>
</dbReference>
<gene>
    <name evidence="4" type="ORF">SAMN02194393_04901</name>
</gene>
<dbReference type="EMBL" id="FUZT01000017">
    <property type="protein sequence ID" value="SKC88541.1"/>
    <property type="molecule type" value="Genomic_DNA"/>
</dbReference>
<evidence type="ECO:0000256" key="2">
    <source>
        <dbReference type="ARBA" id="ARBA00024446"/>
    </source>
</evidence>
<evidence type="ECO:0000313" key="4">
    <source>
        <dbReference type="EMBL" id="SKC88541.1"/>
    </source>
</evidence>
<evidence type="ECO:0000313" key="5">
    <source>
        <dbReference type="Proteomes" id="UP000190285"/>
    </source>
</evidence>
<feature type="domain" description="BMC circularly permuted" evidence="3">
    <location>
        <begin position="113"/>
        <end position="219"/>
    </location>
</feature>
<dbReference type="STRING" id="36842.SAMN02194393_04901"/>
<dbReference type="OrthoDB" id="3283at2"/>
<evidence type="ECO:0000259" key="3">
    <source>
        <dbReference type="PROSITE" id="PS51931"/>
    </source>
</evidence>
<keyword evidence="2" id="KW-1283">Bacterial microcompartment</keyword>
<dbReference type="Gene3D" id="3.30.70.1710">
    <property type="match status" value="2"/>
</dbReference>
<dbReference type="InterPro" id="IPR037233">
    <property type="entry name" value="CcmK-like_sf"/>
</dbReference>
<reference evidence="4 5" key="1">
    <citation type="submission" date="2017-02" db="EMBL/GenBank/DDBJ databases">
        <authorList>
            <person name="Peterson S.W."/>
        </authorList>
    </citation>
    <scope>NUCLEOTIDE SEQUENCE [LARGE SCALE GENOMIC DNA]</scope>
    <source>
        <strain evidence="4 5">M1</strain>
    </source>
</reference>
<dbReference type="AlphaFoldDB" id="A0A1T5MJZ3"/>
<comment type="subcellular location">
    <subcellularLocation>
        <location evidence="1">Bacterial microcompartment</location>
    </subcellularLocation>
</comment>
<dbReference type="InterPro" id="IPR044870">
    <property type="entry name" value="BMC_CP"/>
</dbReference>
<name>A0A1T5MJZ3_9FIRM</name>
<dbReference type="RefSeq" id="WP_079495461.1">
    <property type="nucleotide sequence ID" value="NZ_FUZT01000017.1"/>
</dbReference>
<dbReference type="NCBIfam" id="NF011934">
    <property type="entry name" value="PRK15405.1"/>
    <property type="match status" value="1"/>
</dbReference>
<dbReference type="InterPro" id="IPR009193">
    <property type="entry name" value="EutL_PduB"/>
</dbReference>
<dbReference type="PROSITE" id="PS51931">
    <property type="entry name" value="BMC_CP"/>
    <property type="match status" value="1"/>
</dbReference>
<dbReference type="PIRSF" id="PIRSF012290">
    <property type="entry name" value="EutL_PduB"/>
    <property type="match status" value="1"/>
</dbReference>
<dbReference type="SMART" id="SM00877">
    <property type="entry name" value="BMC"/>
    <property type="match status" value="2"/>
</dbReference>
<accession>A0A1T5MJZ3</accession>
<protein>
    <submittedName>
        <fullName evidence="4">Ethanolamine utilization protein EutL</fullName>
    </submittedName>
</protein>
<dbReference type="Proteomes" id="UP000190285">
    <property type="component" value="Unassembled WGS sequence"/>
</dbReference>
<evidence type="ECO:0000256" key="1">
    <source>
        <dbReference type="ARBA" id="ARBA00024322"/>
    </source>
</evidence>
<proteinExistence type="predicted"/>
<dbReference type="GO" id="GO:0031469">
    <property type="term" value="C:bacterial microcompartment"/>
    <property type="evidence" value="ECO:0007669"/>
    <property type="project" value="UniProtKB-SubCell"/>
</dbReference>
<organism evidence="4 5">
    <name type="scientific">Maledivibacter halophilus</name>
    <dbReference type="NCBI Taxonomy" id="36842"/>
    <lineage>
        <taxon>Bacteria</taxon>
        <taxon>Bacillati</taxon>
        <taxon>Bacillota</taxon>
        <taxon>Clostridia</taxon>
        <taxon>Peptostreptococcales</taxon>
        <taxon>Caminicellaceae</taxon>
        <taxon>Maledivibacter</taxon>
    </lineage>
</organism>